<evidence type="ECO:0000313" key="2">
    <source>
        <dbReference type="Proteomes" id="UP001434883"/>
    </source>
</evidence>
<sequence length="97" mass="11046">KEWSCCTRPIRSSKIYSSCRVILWKNFNWRGFLGPRSADAVGAVLTSDQITIRNIQDMLPHLLACRHCSQNGAYTDCLHSSEGQFVPFINSYPHFVP</sequence>
<dbReference type="Proteomes" id="UP001434883">
    <property type="component" value="Unassembled WGS sequence"/>
</dbReference>
<accession>A0ABV0QPY9</accession>
<proteinExistence type="predicted"/>
<feature type="non-terminal residue" evidence="1">
    <location>
        <position position="1"/>
    </location>
</feature>
<dbReference type="EMBL" id="JAHRIN010018300">
    <property type="protein sequence ID" value="MEQ2197890.1"/>
    <property type="molecule type" value="Genomic_DNA"/>
</dbReference>
<reference evidence="1 2" key="1">
    <citation type="submission" date="2021-06" db="EMBL/GenBank/DDBJ databases">
        <authorList>
            <person name="Palmer J.M."/>
        </authorList>
    </citation>
    <scope>NUCLEOTIDE SEQUENCE [LARGE SCALE GENOMIC DNA]</scope>
    <source>
        <strain evidence="1 2">XC_2019</strain>
        <tissue evidence="1">Muscle</tissue>
    </source>
</reference>
<name>A0ABV0QPY9_9TELE</name>
<gene>
    <name evidence="1" type="ORF">XENOCAPTIV_004639</name>
</gene>
<evidence type="ECO:0000313" key="1">
    <source>
        <dbReference type="EMBL" id="MEQ2197890.1"/>
    </source>
</evidence>
<protein>
    <submittedName>
        <fullName evidence="1">Uncharacterized protein</fullName>
    </submittedName>
</protein>
<keyword evidence="2" id="KW-1185">Reference proteome</keyword>
<comment type="caution">
    <text evidence="1">The sequence shown here is derived from an EMBL/GenBank/DDBJ whole genome shotgun (WGS) entry which is preliminary data.</text>
</comment>
<organism evidence="1 2">
    <name type="scientific">Xenoophorus captivus</name>
    <dbReference type="NCBI Taxonomy" id="1517983"/>
    <lineage>
        <taxon>Eukaryota</taxon>
        <taxon>Metazoa</taxon>
        <taxon>Chordata</taxon>
        <taxon>Craniata</taxon>
        <taxon>Vertebrata</taxon>
        <taxon>Euteleostomi</taxon>
        <taxon>Actinopterygii</taxon>
        <taxon>Neopterygii</taxon>
        <taxon>Teleostei</taxon>
        <taxon>Neoteleostei</taxon>
        <taxon>Acanthomorphata</taxon>
        <taxon>Ovalentaria</taxon>
        <taxon>Atherinomorphae</taxon>
        <taxon>Cyprinodontiformes</taxon>
        <taxon>Goodeidae</taxon>
        <taxon>Xenoophorus</taxon>
    </lineage>
</organism>